<dbReference type="PANTHER" id="PTHR42771:SF12">
    <property type="entry name" value="FE(3+) DICITRATE TRANSPORT ATP-BINDING PROTEIN FECE-RELATED"/>
    <property type="match status" value="1"/>
</dbReference>
<dbReference type="KEGG" id="gey:QMQ05_06485"/>
<evidence type="ECO:0000313" key="13">
    <source>
        <dbReference type="Proteomes" id="UP001486888"/>
    </source>
</evidence>
<keyword evidence="5" id="KW-0547">Nucleotide-binding</keyword>
<evidence type="ECO:0000256" key="7">
    <source>
        <dbReference type="ARBA" id="ARBA00023004"/>
    </source>
</evidence>
<protein>
    <submittedName>
        <fullName evidence="12">ATP-binding cassette domain-containing protein</fullName>
    </submittedName>
</protein>
<dbReference type="Pfam" id="PF00005">
    <property type="entry name" value="ABC_tran"/>
    <property type="match status" value="1"/>
</dbReference>
<dbReference type="FunFam" id="3.40.50.300:FF:000134">
    <property type="entry name" value="Iron-enterobactin ABC transporter ATP-binding protein"/>
    <property type="match status" value="1"/>
</dbReference>
<dbReference type="GO" id="GO:0005886">
    <property type="term" value="C:plasma membrane"/>
    <property type="evidence" value="ECO:0007669"/>
    <property type="project" value="UniProtKB-SubCell"/>
</dbReference>
<dbReference type="PANTHER" id="PTHR42771">
    <property type="entry name" value="IRON(3+)-HYDROXAMATE IMPORT ATP-BINDING PROTEIN FHUC"/>
    <property type="match status" value="1"/>
</dbReference>
<evidence type="ECO:0000313" key="12">
    <source>
        <dbReference type="EMBL" id="XAO47164.1"/>
    </source>
</evidence>
<keyword evidence="4" id="KW-0410">Iron transport</keyword>
<name>A0AAU6WHJ1_9MICC</name>
<evidence type="ECO:0000256" key="5">
    <source>
        <dbReference type="ARBA" id="ARBA00022741"/>
    </source>
</evidence>
<accession>A0AAU6WHJ1</accession>
<evidence type="ECO:0000256" key="10">
    <source>
        <dbReference type="SAM" id="MobiDB-lite"/>
    </source>
</evidence>
<dbReference type="SMART" id="SM00382">
    <property type="entry name" value="AAA"/>
    <property type="match status" value="1"/>
</dbReference>
<dbReference type="GO" id="GO:0005524">
    <property type="term" value="F:ATP binding"/>
    <property type="evidence" value="ECO:0007669"/>
    <property type="project" value="UniProtKB-KW"/>
</dbReference>
<dbReference type="InterPro" id="IPR003439">
    <property type="entry name" value="ABC_transporter-like_ATP-bd"/>
</dbReference>
<evidence type="ECO:0000256" key="3">
    <source>
        <dbReference type="ARBA" id="ARBA00022475"/>
    </source>
</evidence>
<gene>
    <name evidence="12" type="ORF">QMQ05_06485</name>
</gene>
<keyword evidence="3" id="KW-1003">Cell membrane</keyword>
<feature type="domain" description="ABC transporter" evidence="11">
    <location>
        <begin position="34"/>
        <end position="269"/>
    </location>
</feature>
<evidence type="ECO:0000259" key="11">
    <source>
        <dbReference type="PROSITE" id="PS50893"/>
    </source>
</evidence>
<sequence length="293" mass="31148">MTSLETEQTQYDQRAMPAAKDAVGHGAPTNSKGLKVQALSLGYDRKTVIDALDLSFEPGKFTAIIGPNGCGKSTLLSALARLLKPSAGQIFLGDKAIDSFKPKAYAREVSLLSQQAVAPSGITVAQLVSRGRFPHQGLLAQHSSEDEAPVHQALRTTGTLELATHRLSDLSGGQRQRVWVATTLAQQAPILLLDEPTTYMDVAHQVDLLDLFASQRDAGKTVITVLHDINQAMRYADTVVLMHEGKVLASGAPDEVITVDSLGAAFGVHCEIHPDPVTGGPMMVTVPGARVTV</sequence>
<dbReference type="InterPro" id="IPR017871">
    <property type="entry name" value="ABC_transporter-like_CS"/>
</dbReference>
<comment type="subcellular location">
    <subcellularLocation>
        <location evidence="1">Cell membrane</location>
        <topology evidence="1">Peripheral membrane protein</topology>
    </subcellularLocation>
</comment>
<dbReference type="PROSITE" id="PS50893">
    <property type="entry name" value="ABC_TRANSPORTER_2"/>
    <property type="match status" value="1"/>
</dbReference>
<dbReference type="InterPro" id="IPR003593">
    <property type="entry name" value="AAA+_ATPase"/>
</dbReference>
<feature type="compositionally biased region" description="Polar residues" evidence="10">
    <location>
        <begin position="1"/>
        <end position="12"/>
    </location>
</feature>
<evidence type="ECO:0000256" key="6">
    <source>
        <dbReference type="ARBA" id="ARBA00022840"/>
    </source>
</evidence>
<organism evidence="12 13">
    <name type="scientific">Glutamicibacter ectropisis</name>
    <dbReference type="NCBI Taxonomy" id="3046593"/>
    <lineage>
        <taxon>Bacteria</taxon>
        <taxon>Bacillati</taxon>
        <taxon>Actinomycetota</taxon>
        <taxon>Actinomycetes</taxon>
        <taxon>Micrococcales</taxon>
        <taxon>Micrococcaceae</taxon>
        <taxon>Glutamicibacter</taxon>
    </lineage>
</organism>
<evidence type="ECO:0000256" key="4">
    <source>
        <dbReference type="ARBA" id="ARBA00022496"/>
    </source>
</evidence>
<evidence type="ECO:0000256" key="8">
    <source>
        <dbReference type="ARBA" id="ARBA00023065"/>
    </source>
</evidence>
<reference evidence="12 13" key="1">
    <citation type="submission" date="2023-05" db="EMBL/GenBank/DDBJ databases">
        <title>Glutamicibacter sp. B1, complete genome.</title>
        <authorList>
            <person name="Long Y.H."/>
            <person name="Fang T."/>
            <person name="Li X.Y."/>
        </authorList>
    </citation>
    <scope>NUCLEOTIDE SEQUENCE [LARGE SCALE GENOMIC DNA]</scope>
    <source>
        <strain evidence="12 13">B1</strain>
    </source>
</reference>
<dbReference type="GO" id="GO:0006826">
    <property type="term" value="P:iron ion transport"/>
    <property type="evidence" value="ECO:0007669"/>
    <property type="project" value="UniProtKB-KW"/>
</dbReference>
<keyword evidence="13" id="KW-1185">Reference proteome</keyword>
<dbReference type="InterPro" id="IPR027417">
    <property type="entry name" value="P-loop_NTPase"/>
</dbReference>
<dbReference type="CDD" id="cd03214">
    <property type="entry name" value="ABC_Iron-Siderophores_B12_Hemin"/>
    <property type="match status" value="1"/>
</dbReference>
<keyword evidence="9" id="KW-0472">Membrane</keyword>
<keyword evidence="7" id="KW-0408">Iron</keyword>
<evidence type="ECO:0000256" key="9">
    <source>
        <dbReference type="ARBA" id="ARBA00023136"/>
    </source>
</evidence>
<dbReference type="RefSeq" id="WP_345473976.1">
    <property type="nucleotide sequence ID" value="NZ_CP125942.1"/>
</dbReference>
<evidence type="ECO:0000256" key="1">
    <source>
        <dbReference type="ARBA" id="ARBA00004202"/>
    </source>
</evidence>
<dbReference type="SUPFAM" id="SSF52540">
    <property type="entry name" value="P-loop containing nucleoside triphosphate hydrolases"/>
    <property type="match status" value="1"/>
</dbReference>
<keyword evidence="6 12" id="KW-0067">ATP-binding</keyword>
<dbReference type="Proteomes" id="UP001486888">
    <property type="component" value="Chromosome"/>
</dbReference>
<dbReference type="Gene3D" id="3.40.50.300">
    <property type="entry name" value="P-loop containing nucleotide triphosphate hydrolases"/>
    <property type="match status" value="1"/>
</dbReference>
<evidence type="ECO:0000256" key="2">
    <source>
        <dbReference type="ARBA" id="ARBA00022448"/>
    </source>
</evidence>
<dbReference type="InterPro" id="IPR051535">
    <property type="entry name" value="Siderophore_ABC-ATPase"/>
</dbReference>
<dbReference type="GO" id="GO:0016887">
    <property type="term" value="F:ATP hydrolysis activity"/>
    <property type="evidence" value="ECO:0007669"/>
    <property type="project" value="InterPro"/>
</dbReference>
<keyword evidence="2" id="KW-0813">Transport</keyword>
<proteinExistence type="predicted"/>
<dbReference type="PROSITE" id="PS00211">
    <property type="entry name" value="ABC_TRANSPORTER_1"/>
    <property type="match status" value="1"/>
</dbReference>
<feature type="region of interest" description="Disordered" evidence="10">
    <location>
        <begin position="1"/>
        <end position="29"/>
    </location>
</feature>
<keyword evidence="8" id="KW-0406">Ion transport</keyword>
<dbReference type="EMBL" id="CP125942">
    <property type="protein sequence ID" value="XAO47164.1"/>
    <property type="molecule type" value="Genomic_DNA"/>
</dbReference>
<dbReference type="AlphaFoldDB" id="A0AAU6WHJ1"/>